<accession>E7C3X8</accession>
<evidence type="ECO:0000313" key="1">
    <source>
        <dbReference type="EMBL" id="ADI22152.1"/>
    </source>
</evidence>
<reference evidence="1" key="1">
    <citation type="submission" date="2010-01" db="EMBL/GenBank/DDBJ databases">
        <title>Genome fragments of uncultured bacteria from the North Pacific subtropical Gyre.</title>
        <authorList>
            <person name="Pham V.D."/>
            <person name="Delong E.F."/>
        </authorList>
    </citation>
    <scope>NUCLEOTIDE SEQUENCE</scope>
</reference>
<name>E7C3X8_9BACT</name>
<dbReference type="AlphaFoldDB" id="E7C3X8"/>
<dbReference type="EMBL" id="GU567976">
    <property type="protein sequence ID" value="ADI22152.1"/>
    <property type="molecule type" value="Genomic_DNA"/>
</dbReference>
<sequence>MTKILAFAGLASNDADPHTPQINVHLKNEQFN</sequence>
<organism evidence="1">
    <name type="scientific">uncultured myxobacterium HF0200_19H16</name>
    <dbReference type="NCBI Taxonomy" id="723559"/>
    <lineage>
        <taxon>Bacteria</taxon>
        <taxon>Pseudomonadati</taxon>
        <taxon>Myxococcota</taxon>
        <taxon>Myxococcia</taxon>
        <taxon>Myxococcales</taxon>
        <taxon>environmental samples</taxon>
    </lineage>
</organism>
<proteinExistence type="predicted"/>
<protein>
    <submittedName>
        <fullName evidence="1">Uncharacterized protein</fullName>
    </submittedName>
</protein>